<feature type="chain" id="PRO_5045697438" description="Calcium-binding protein" evidence="2">
    <location>
        <begin position="25"/>
        <end position="151"/>
    </location>
</feature>
<feature type="region of interest" description="Disordered" evidence="1">
    <location>
        <begin position="68"/>
        <end position="88"/>
    </location>
</feature>
<proteinExistence type="predicted"/>
<dbReference type="EMBL" id="NEVR01000001">
    <property type="protein sequence ID" value="OZI69140.1"/>
    <property type="molecule type" value="Genomic_DNA"/>
</dbReference>
<protein>
    <recommendedName>
        <fullName evidence="5">Calcium-binding protein</fullName>
    </recommendedName>
</protein>
<dbReference type="RefSeq" id="WP_094831065.1">
    <property type="nucleotide sequence ID" value="NZ_NEVR01000001.1"/>
</dbReference>
<keyword evidence="2" id="KW-0732">Signal</keyword>
<keyword evidence="4" id="KW-1185">Reference proteome</keyword>
<dbReference type="Proteomes" id="UP000216354">
    <property type="component" value="Unassembled WGS sequence"/>
</dbReference>
<reference evidence="3 4" key="1">
    <citation type="submission" date="2017-05" db="EMBL/GenBank/DDBJ databases">
        <title>Complete and WGS of Bordetella genogroups.</title>
        <authorList>
            <person name="Spilker T."/>
            <person name="Lipuma J."/>
        </authorList>
    </citation>
    <scope>NUCLEOTIDE SEQUENCE [LARGE SCALE GENOMIC DNA]</scope>
    <source>
        <strain evidence="3 4">AU9795</strain>
    </source>
</reference>
<gene>
    <name evidence="3" type="ORF">CAL27_06785</name>
</gene>
<name>A0ABX4F5V8_9BORD</name>
<evidence type="ECO:0000256" key="1">
    <source>
        <dbReference type="SAM" id="MobiDB-lite"/>
    </source>
</evidence>
<accession>A0ABX4F5V8</accession>
<sequence length="151" mass="16071">MPRVPIRSLLAASLATAALGSAQAARLSAECKAPQGTFFHVPKGKTQPVQEKTGYRNSTWTLVWDSARPEQGTIRHTSTDPAQPAGEQPADVIDARPALITFLVPDGPEIMVYSLYPTQGLLLASLHGPSNARDDATGGTFTARCTVSETR</sequence>
<organism evidence="3 4">
    <name type="scientific">Bordetella genomosp. 1</name>
    <dbReference type="NCBI Taxonomy" id="1395607"/>
    <lineage>
        <taxon>Bacteria</taxon>
        <taxon>Pseudomonadati</taxon>
        <taxon>Pseudomonadota</taxon>
        <taxon>Betaproteobacteria</taxon>
        <taxon>Burkholderiales</taxon>
        <taxon>Alcaligenaceae</taxon>
        <taxon>Bordetella</taxon>
    </lineage>
</organism>
<feature type="signal peptide" evidence="2">
    <location>
        <begin position="1"/>
        <end position="24"/>
    </location>
</feature>
<evidence type="ECO:0000313" key="3">
    <source>
        <dbReference type="EMBL" id="OZI69140.1"/>
    </source>
</evidence>
<evidence type="ECO:0008006" key="5">
    <source>
        <dbReference type="Google" id="ProtNLM"/>
    </source>
</evidence>
<comment type="caution">
    <text evidence="3">The sequence shown here is derived from an EMBL/GenBank/DDBJ whole genome shotgun (WGS) entry which is preliminary data.</text>
</comment>
<evidence type="ECO:0000256" key="2">
    <source>
        <dbReference type="SAM" id="SignalP"/>
    </source>
</evidence>
<evidence type="ECO:0000313" key="4">
    <source>
        <dbReference type="Proteomes" id="UP000216354"/>
    </source>
</evidence>